<dbReference type="GeneID" id="64633164"/>
<dbReference type="RefSeq" id="XP_041200469.1">
    <property type="nucleotide sequence ID" value="XM_041339148.1"/>
</dbReference>
<proteinExistence type="predicted"/>
<keyword evidence="2" id="KW-1185">Reference proteome</keyword>
<dbReference type="Proteomes" id="UP000807769">
    <property type="component" value="Unassembled WGS sequence"/>
</dbReference>
<evidence type="ECO:0000313" key="1">
    <source>
        <dbReference type="EMBL" id="KAG1827622.1"/>
    </source>
</evidence>
<sequence length="102" mass="11125">MPPPDKRMVLNKEHVIPATTISPSSLQTFNAIVDHIAIVATQSGDAGSQASDPSNHVAQAVSKMQKVLRGALINGRDWIFLLMTLNDDYAEPPICDLMKSPW</sequence>
<organism evidence="1 2">
    <name type="scientific">Suillus subaureus</name>
    <dbReference type="NCBI Taxonomy" id="48587"/>
    <lineage>
        <taxon>Eukaryota</taxon>
        <taxon>Fungi</taxon>
        <taxon>Dikarya</taxon>
        <taxon>Basidiomycota</taxon>
        <taxon>Agaricomycotina</taxon>
        <taxon>Agaricomycetes</taxon>
        <taxon>Agaricomycetidae</taxon>
        <taxon>Boletales</taxon>
        <taxon>Suillineae</taxon>
        <taxon>Suillaceae</taxon>
        <taxon>Suillus</taxon>
    </lineage>
</organism>
<gene>
    <name evidence="1" type="ORF">BJ212DRAFT_1474777</name>
</gene>
<dbReference type="AlphaFoldDB" id="A0A9P7JKR9"/>
<reference evidence="1" key="1">
    <citation type="journal article" date="2020" name="New Phytol.">
        <title>Comparative genomics reveals dynamic genome evolution in host specialist ectomycorrhizal fungi.</title>
        <authorList>
            <person name="Lofgren L.A."/>
            <person name="Nguyen N.H."/>
            <person name="Vilgalys R."/>
            <person name="Ruytinx J."/>
            <person name="Liao H.L."/>
            <person name="Branco S."/>
            <person name="Kuo A."/>
            <person name="LaButti K."/>
            <person name="Lipzen A."/>
            <person name="Andreopoulos W."/>
            <person name="Pangilinan J."/>
            <person name="Riley R."/>
            <person name="Hundley H."/>
            <person name="Na H."/>
            <person name="Barry K."/>
            <person name="Grigoriev I.V."/>
            <person name="Stajich J.E."/>
            <person name="Kennedy P.G."/>
        </authorList>
    </citation>
    <scope>NUCLEOTIDE SEQUENCE</scope>
    <source>
        <strain evidence="1">MN1</strain>
    </source>
</reference>
<dbReference type="OrthoDB" id="2720314at2759"/>
<evidence type="ECO:0000313" key="2">
    <source>
        <dbReference type="Proteomes" id="UP000807769"/>
    </source>
</evidence>
<name>A0A9P7JKR9_9AGAM</name>
<protein>
    <submittedName>
        <fullName evidence="1">Uncharacterized protein</fullName>
    </submittedName>
</protein>
<dbReference type="EMBL" id="JABBWG010000001">
    <property type="protein sequence ID" value="KAG1827622.1"/>
    <property type="molecule type" value="Genomic_DNA"/>
</dbReference>
<accession>A0A9P7JKR9</accession>
<comment type="caution">
    <text evidence="1">The sequence shown here is derived from an EMBL/GenBank/DDBJ whole genome shotgun (WGS) entry which is preliminary data.</text>
</comment>